<dbReference type="CDD" id="cd02204">
    <property type="entry name" value="PurL_repeat2"/>
    <property type="match status" value="1"/>
</dbReference>
<evidence type="ECO:0000256" key="1">
    <source>
        <dbReference type="ARBA" id="ARBA00022598"/>
    </source>
</evidence>
<dbReference type="SMART" id="SM01211">
    <property type="entry name" value="GATase_5"/>
    <property type="match status" value="1"/>
</dbReference>
<evidence type="ECO:0000256" key="6">
    <source>
        <dbReference type="ARBA" id="ARBA00022842"/>
    </source>
</evidence>
<evidence type="ECO:0000256" key="4">
    <source>
        <dbReference type="ARBA" id="ARBA00022755"/>
    </source>
</evidence>
<keyword evidence="2" id="KW-0479">Metal-binding</keyword>
<dbReference type="PANTHER" id="PTHR10099">
    <property type="entry name" value="PHOSPHORIBOSYLFORMYLGLYCINAMIDINE SYNTHASE"/>
    <property type="match status" value="1"/>
</dbReference>
<dbReference type="BioCyc" id="EBAC796937-HMP:GMGH-407-MONOMER"/>
<dbReference type="Pfam" id="PF13507">
    <property type="entry name" value="GATase_5"/>
    <property type="match status" value="1"/>
</dbReference>
<dbReference type="EMBL" id="AFZE01000045">
    <property type="protein sequence ID" value="EHL13107.1"/>
    <property type="molecule type" value="Genomic_DNA"/>
</dbReference>
<dbReference type="GO" id="GO:0004642">
    <property type="term" value="F:phosphoribosylformylglycinamidine synthase activity"/>
    <property type="evidence" value="ECO:0007669"/>
    <property type="project" value="TreeGrafter"/>
</dbReference>
<dbReference type="InterPro" id="IPR010918">
    <property type="entry name" value="PurM-like_C_dom"/>
</dbReference>
<reference evidence="10 11" key="1">
    <citation type="submission" date="2011-08" db="EMBL/GenBank/DDBJ databases">
        <title>The Genome Sequence of Eubacteriaceae bacterium ACC19a.</title>
        <authorList>
            <consortium name="The Broad Institute Genome Sequencing Platform"/>
            <person name="Earl A."/>
            <person name="Ward D."/>
            <person name="Feldgarden M."/>
            <person name="Gevers D."/>
            <person name="Sizova M."/>
            <person name="Hazen A."/>
            <person name="Epstein S."/>
            <person name="Young S.K."/>
            <person name="Zeng Q."/>
            <person name="Gargeya S."/>
            <person name="Fitzgerald M."/>
            <person name="Haas B."/>
            <person name="Abouelleil A."/>
            <person name="Alvarado L."/>
            <person name="Arachchi H.M."/>
            <person name="Berlin A."/>
            <person name="Brown A."/>
            <person name="Chapman S.B."/>
            <person name="Chen Z."/>
            <person name="Dunbar C."/>
            <person name="Freedman E."/>
            <person name="Gearin G."/>
            <person name="Gellesch M."/>
            <person name="Goldberg J."/>
            <person name="Griggs A."/>
            <person name="Gujja S."/>
            <person name="Heiman D."/>
            <person name="Howarth C."/>
            <person name="Larson L."/>
            <person name="Lui A."/>
            <person name="MacDonald P.J.P."/>
            <person name="Montmayeur A."/>
            <person name="Murphy C."/>
            <person name="Neiman D."/>
            <person name="Pearson M."/>
            <person name="Priest M."/>
            <person name="Roberts A."/>
            <person name="Saif S."/>
            <person name="Shea T."/>
            <person name="Shenoy N."/>
            <person name="Sisk P."/>
            <person name="Stolte C."/>
            <person name="Sykes S."/>
            <person name="Wortman J."/>
            <person name="Nusbaum C."/>
            <person name="Birren B."/>
        </authorList>
    </citation>
    <scope>NUCLEOTIDE SEQUENCE [LARGE SCALE GENOMIC DNA]</scope>
    <source>
        <strain evidence="10 11">ACC19a</strain>
    </source>
</reference>
<keyword evidence="4" id="KW-0658">Purine biosynthesis</keyword>
<keyword evidence="7" id="KW-0175">Coiled coil</keyword>
<evidence type="ECO:0000256" key="3">
    <source>
        <dbReference type="ARBA" id="ARBA00022741"/>
    </source>
</evidence>
<name>G9X1Y4_9FIRM</name>
<feature type="domain" description="Phosphoribosylformylglycinamidine synthase linker" evidence="9">
    <location>
        <begin position="185"/>
        <end position="230"/>
    </location>
</feature>
<keyword evidence="3" id="KW-0547">Nucleotide-binding</keyword>
<keyword evidence="6" id="KW-0460">Magnesium</keyword>
<dbReference type="GO" id="GO:0005737">
    <property type="term" value="C:cytoplasm"/>
    <property type="evidence" value="ECO:0007669"/>
    <property type="project" value="TreeGrafter"/>
</dbReference>
<protein>
    <submittedName>
        <fullName evidence="10">Phosphoribosylformylglycinamidine synthase</fullName>
    </submittedName>
</protein>
<dbReference type="GO" id="GO:0006164">
    <property type="term" value="P:purine nucleotide biosynthetic process"/>
    <property type="evidence" value="ECO:0007669"/>
    <property type="project" value="UniProtKB-KW"/>
</dbReference>
<organism evidence="10 11">
    <name type="scientific">Peptoanaerobacter stomatis</name>
    <dbReference type="NCBI Taxonomy" id="796937"/>
    <lineage>
        <taxon>Bacteria</taxon>
        <taxon>Bacillati</taxon>
        <taxon>Bacillota</taxon>
        <taxon>Clostridia</taxon>
        <taxon>Peptostreptococcales</taxon>
        <taxon>Filifactoraceae</taxon>
        <taxon>Peptoanaerobacter</taxon>
    </lineage>
</organism>
<dbReference type="RefSeq" id="WP_009524644.1">
    <property type="nucleotide sequence ID" value="NZ_JH414547.1"/>
</dbReference>
<evidence type="ECO:0000313" key="10">
    <source>
        <dbReference type="EMBL" id="EHL13107.1"/>
    </source>
</evidence>
<feature type="domain" description="PurM-like C-terminal" evidence="8">
    <location>
        <begin position="442"/>
        <end position="592"/>
    </location>
</feature>
<dbReference type="SUPFAM" id="SSF52317">
    <property type="entry name" value="Class I glutamine amidotransferase-like"/>
    <property type="match status" value="1"/>
</dbReference>
<dbReference type="SUPFAM" id="SSF55326">
    <property type="entry name" value="PurM N-terminal domain-like"/>
    <property type="match status" value="2"/>
</dbReference>
<accession>G9X1Y4</accession>
<evidence type="ECO:0000313" key="11">
    <source>
        <dbReference type="Proteomes" id="UP000006437"/>
    </source>
</evidence>
<keyword evidence="1" id="KW-0436">Ligase</keyword>
<dbReference type="Gene3D" id="3.90.650.10">
    <property type="entry name" value="PurM-like C-terminal domain"/>
    <property type="match status" value="2"/>
</dbReference>
<dbReference type="InterPro" id="IPR036921">
    <property type="entry name" value="PurM-like_N_sf"/>
</dbReference>
<dbReference type="Proteomes" id="UP000006437">
    <property type="component" value="Unassembled WGS sequence"/>
</dbReference>
<dbReference type="InterPro" id="IPR010141">
    <property type="entry name" value="FGAM_synthase"/>
</dbReference>
<dbReference type="InterPro" id="IPR029062">
    <property type="entry name" value="Class_I_gatase-like"/>
</dbReference>
<evidence type="ECO:0000259" key="9">
    <source>
        <dbReference type="Pfam" id="PF18072"/>
    </source>
</evidence>
<dbReference type="GO" id="GO:0046872">
    <property type="term" value="F:metal ion binding"/>
    <property type="evidence" value="ECO:0007669"/>
    <property type="project" value="UniProtKB-KW"/>
</dbReference>
<gene>
    <name evidence="10" type="ORF">HMPREF9629_00407</name>
</gene>
<dbReference type="Pfam" id="PF02769">
    <property type="entry name" value="AIRS_C"/>
    <property type="match status" value="1"/>
</dbReference>
<dbReference type="SUPFAM" id="SSF56042">
    <property type="entry name" value="PurM C-terminal domain-like"/>
    <property type="match status" value="2"/>
</dbReference>
<sequence>MRFYVERKDEYNSKARVLENEIKKYLNVTKLEKVRIITGYEIIMLSDKEQILGMDDESYNKIKYKILSDKDIDIVSDSVDIDSPYYYVTRYLDHQYDQSADVCESLLKLEFEYENIRVKTLEIVIFYGDIKSDFEKIKSYYINPLESMEITLNQEFNWDYCTEIPENVESISNFSKLSIKELEVLREKYSISMNDEDMKYTQEYYEKEKKEPTVTELKILDTYWSDHCRHSTFNTILENIEVEDEANRLGLELARKRFDVAHSEVYKDERPLCLMDIATIQMKKLKQNGVLNNLEKSDEVNACSIEVQGEVDGKKEDFILMFKNETHNHPTEMEPFGGAGTCIGGGIRDPLSGRSIVFGAMRITGCSDPREKFEDTLKDKIPQRNLTKTAADGYSDYANQIGLASAYLDEYYHEGFKAKRMECGALVGFNYKANIKRANPVPGDVIVMLGGNTGRDGLGGATGSSKEVKGESKNYSAEVQKGNPIIERNIVRLYAKPEISKLIKKSNDFGAGGVSVAIGEMANSLEIDLDAVPLKYSGMNATEVAISESQERMAVLLDKNDLDKFIQAAHKENLNAIKVATVTDNNRMIMTYKGQKVCDLDTSFLNSGGVRQRADVSVKSPKIEAEKSVNSDIKTAWLENLSDLKVCSKKNIANQFDKAIGGQSVFYPFGGKYIQTCEQGLAMKFPLEYGNTDLGVIMTVGYDPDFGVQSPFHAAYYAVIESVLKAVSMGAKLEDIRLSFQEYFEKMATKESWGKVYSALMGAFLAQDILDLASIGGKDSMSGTYKNINVPPSLISFAVAPVDTTKLVSKAFKNTNNYVYILKNEIQDNHLPNEELLLKNIKTLTELIKQNKVKSSSVVGAGGLSSSISQMCFGNMIGFEFAENIKDLSDLFIAKYGDVIIESQEKLDLELLGKTLDKQIVKINGIDIDLQEALKAYNSTLSEVFEQKLFTPEKVEKVSAIKIDYKGQKIQKPVALVPVFSGTNGEFTLKKQLRKSGFEVNEVLFRSNYADESYEELVKAIEKANIIVIPSGMSGGGKPNSQAKFITLVLSQRQVANAVNSFIDKGGLVIGLGEGFKALVSLGLIQNGKISEKTDSLDIIRNPLNRHYADIFKTNIVSETSPYFTGITTEMTPVSSTDARVILSEEDFAKYHSAGQIVSVFAGDNPYGSKYGIESMCSANGQVLGRLGDFTQIEEGLFVNVFDAKTSKIFGNIKKYFE</sequence>
<dbReference type="PANTHER" id="PTHR10099:SF1">
    <property type="entry name" value="PHOSPHORIBOSYLFORMYLGLYCINAMIDINE SYNTHASE"/>
    <property type="match status" value="1"/>
</dbReference>
<dbReference type="NCBIfam" id="TIGR01857">
    <property type="entry name" value="FGAM-synthase"/>
    <property type="match status" value="1"/>
</dbReference>
<evidence type="ECO:0000259" key="8">
    <source>
        <dbReference type="Pfam" id="PF02769"/>
    </source>
</evidence>
<evidence type="ECO:0000256" key="7">
    <source>
        <dbReference type="SAM" id="Coils"/>
    </source>
</evidence>
<dbReference type="InterPro" id="IPR041609">
    <property type="entry name" value="PurL_linker"/>
</dbReference>
<evidence type="ECO:0000256" key="2">
    <source>
        <dbReference type="ARBA" id="ARBA00022723"/>
    </source>
</evidence>
<dbReference type="HOGENOM" id="CLU_003100_2_0_9"/>
<feature type="coiled-coil region" evidence="7">
    <location>
        <begin position="1"/>
        <end position="28"/>
    </location>
</feature>
<comment type="caution">
    <text evidence="10">The sequence shown here is derived from an EMBL/GenBank/DDBJ whole genome shotgun (WGS) entry which is preliminary data.</text>
</comment>
<dbReference type="Gene3D" id="3.40.50.880">
    <property type="match status" value="1"/>
</dbReference>
<dbReference type="AlphaFoldDB" id="G9X1Y4"/>
<dbReference type="GO" id="GO:0005524">
    <property type="term" value="F:ATP binding"/>
    <property type="evidence" value="ECO:0007669"/>
    <property type="project" value="UniProtKB-KW"/>
</dbReference>
<keyword evidence="5" id="KW-0067">ATP-binding</keyword>
<dbReference type="Pfam" id="PF18072">
    <property type="entry name" value="FGAR-AT_linker"/>
    <property type="match status" value="1"/>
</dbReference>
<proteinExistence type="predicted"/>
<evidence type="ECO:0000256" key="5">
    <source>
        <dbReference type="ARBA" id="ARBA00022840"/>
    </source>
</evidence>
<dbReference type="InterPro" id="IPR036676">
    <property type="entry name" value="PurM-like_C_sf"/>
</dbReference>
<dbReference type="Gene3D" id="3.30.1330.10">
    <property type="entry name" value="PurM-like, N-terminal domain"/>
    <property type="match status" value="2"/>
</dbReference>
<dbReference type="PATRIC" id="fig|796937.3.peg.1631"/>